<evidence type="ECO:0000313" key="2">
    <source>
        <dbReference type="EMBL" id="AKK10744.1"/>
    </source>
</evidence>
<dbReference type="InterPro" id="IPR050712">
    <property type="entry name" value="NAD(P)H-dep_reductase"/>
</dbReference>
<dbReference type="Gene3D" id="3.40.50.360">
    <property type="match status" value="1"/>
</dbReference>
<dbReference type="InterPro" id="IPR005025">
    <property type="entry name" value="FMN_Rdtase-like_dom"/>
</dbReference>
<reference evidence="3" key="2">
    <citation type="submission" date="2015-05" db="EMBL/GenBank/DDBJ databases">
        <title>Complete genome sequence of Corynebacterium uterequi DSM 45634, isolated from the uterus of a maiden mare.</title>
        <authorList>
            <person name="Ruckert C."/>
            <person name="Albersmeier A."/>
            <person name="Winkler A."/>
            <person name="Tauch A."/>
        </authorList>
    </citation>
    <scope>NUCLEOTIDE SEQUENCE [LARGE SCALE GENOMIC DNA]</scope>
    <source>
        <strain evidence="3">DSM 45634</strain>
    </source>
</reference>
<dbReference type="STRING" id="1072256.CUTER_03680"/>
<dbReference type="GO" id="GO:0005829">
    <property type="term" value="C:cytosol"/>
    <property type="evidence" value="ECO:0007669"/>
    <property type="project" value="TreeGrafter"/>
</dbReference>
<dbReference type="PANTHER" id="PTHR30543">
    <property type="entry name" value="CHROMATE REDUCTASE"/>
    <property type="match status" value="1"/>
</dbReference>
<dbReference type="RefSeq" id="WP_047259266.1">
    <property type="nucleotide sequence ID" value="NZ_CP011546.1"/>
</dbReference>
<dbReference type="GO" id="GO:0010181">
    <property type="term" value="F:FMN binding"/>
    <property type="evidence" value="ECO:0007669"/>
    <property type="project" value="TreeGrafter"/>
</dbReference>
<dbReference type="AlphaFoldDB" id="A0A0G3HBS0"/>
<dbReference type="PATRIC" id="fig|1072256.5.peg.732"/>
<dbReference type="GO" id="GO:0016491">
    <property type="term" value="F:oxidoreductase activity"/>
    <property type="evidence" value="ECO:0007669"/>
    <property type="project" value="InterPro"/>
</dbReference>
<dbReference type="InterPro" id="IPR029039">
    <property type="entry name" value="Flavoprotein-like_sf"/>
</dbReference>
<dbReference type="OrthoDB" id="9812295at2"/>
<keyword evidence="3" id="KW-1185">Reference proteome</keyword>
<accession>A0A0G3HBS0</accession>
<dbReference type="Pfam" id="PF03358">
    <property type="entry name" value="FMN_red"/>
    <property type="match status" value="1"/>
</dbReference>
<dbReference type="PANTHER" id="PTHR30543:SF21">
    <property type="entry name" value="NAD(P)H-DEPENDENT FMN REDUCTASE LOT6"/>
    <property type="match status" value="1"/>
</dbReference>
<dbReference type="Proteomes" id="UP000035548">
    <property type="component" value="Chromosome"/>
</dbReference>
<dbReference type="SUPFAM" id="SSF52218">
    <property type="entry name" value="Flavoproteins"/>
    <property type="match status" value="1"/>
</dbReference>
<gene>
    <name evidence="2" type="ORF">CUTER_03680</name>
</gene>
<feature type="domain" description="NADPH-dependent FMN reductase-like" evidence="1">
    <location>
        <begin position="1"/>
        <end position="146"/>
    </location>
</feature>
<dbReference type="KEGG" id="cut:CUTER_03680"/>
<evidence type="ECO:0000259" key="1">
    <source>
        <dbReference type="Pfam" id="PF03358"/>
    </source>
</evidence>
<evidence type="ECO:0000313" key="3">
    <source>
        <dbReference type="Proteomes" id="UP000035548"/>
    </source>
</evidence>
<protein>
    <submittedName>
        <fullName evidence="2">Putative flavoprotein</fullName>
    </submittedName>
</protein>
<sequence length="179" mass="19544">MTIGIIVGSIRKGRLGSAVGQWLVEQTAGREADYKLIELADYNLPFGDSETLPLMANKQYDDANVQKFSDVIDACDGFIFVTPEYNHSVPGPFKNAFDLLATEWQHKPVAFVGYGGNEGVRAVEAWRLVVAIYEMVQLGAQLGFSIYTDFTEGALTPNERKVASADALLTQLEGLVAAH</sequence>
<name>A0A0G3HBS0_9CORY</name>
<reference evidence="2 3" key="1">
    <citation type="journal article" date="2015" name="Genome Announc.">
        <title>Virulence Factor Genes Detected in the Complete Genome Sequence of Corynebacterium uterequi DSM 45634, Isolated from the Uterus of a Maiden Mare.</title>
        <authorList>
            <person name="Ruckert C."/>
            <person name="Kriete M."/>
            <person name="Jaenicke S."/>
            <person name="Winkler A."/>
            <person name="Tauch A."/>
        </authorList>
    </citation>
    <scope>NUCLEOTIDE SEQUENCE [LARGE SCALE GENOMIC DNA]</scope>
    <source>
        <strain evidence="2 3">DSM 45634</strain>
    </source>
</reference>
<dbReference type="EMBL" id="CP011546">
    <property type="protein sequence ID" value="AKK10744.1"/>
    <property type="molecule type" value="Genomic_DNA"/>
</dbReference>
<proteinExistence type="predicted"/>
<organism evidence="2 3">
    <name type="scientific">Corynebacterium uterequi</name>
    <dbReference type="NCBI Taxonomy" id="1072256"/>
    <lineage>
        <taxon>Bacteria</taxon>
        <taxon>Bacillati</taxon>
        <taxon>Actinomycetota</taxon>
        <taxon>Actinomycetes</taxon>
        <taxon>Mycobacteriales</taxon>
        <taxon>Corynebacteriaceae</taxon>
        <taxon>Corynebacterium</taxon>
    </lineage>
</organism>